<feature type="domain" description="EAL" evidence="1">
    <location>
        <begin position="21"/>
        <end position="274"/>
    </location>
</feature>
<dbReference type="PANTHER" id="PTHR33121">
    <property type="entry name" value="CYCLIC DI-GMP PHOSPHODIESTERASE PDEF"/>
    <property type="match status" value="1"/>
</dbReference>
<proteinExistence type="predicted"/>
<dbReference type="RefSeq" id="WP_272752790.1">
    <property type="nucleotide sequence ID" value="NZ_JAQQLF010000022.1"/>
</dbReference>
<name>A0ABT5J1A7_9NEIS</name>
<dbReference type="SUPFAM" id="SSF141868">
    <property type="entry name" value="EAL domain-like"/>
    <property type="match status" value="1"/>
</dbReference>
<organism evidence="2 3">
    <name type="scientific">Vogesella aquatica</name>
    <dbReference type="NCBI Taxonomy" id="2984206"/>
    <lineage>
        <taxon>Bacteria</taxon>
        <taxon>Pseudomonadati</taxon>
        <taxon>Pseudomonadota</taxon>
        <taxon>Betaproteobacteria</taxon>
        <taxon>Neisseriales</taxon>
        <taxon>Chromobacteriaceae</taxon>
        <taxon>Vogesella</taxon>
    </lineage>
</organism>
<dbReference type="Pfam" id="PF00563">
    <property type="entry name" value="EAL"/>
    <property type="match status" value="1"/>
</dbReference>
<keyword evidence="3" id="KW-1185">Reference proteome</keyword>
<dbReference type="Gene3D" id="3.20.20.450">
    <property type="entry name" value="EAL domain"/>
    <property type="match status" value="1"/>
</dbReference>
<dbReference type="SMART" id="SM00052">
    <property type="entry name" value="EAL"/>
    <property type="match status" value="1"/>
</dbReference>
<evidence type="ECO:0000313" key="2">
    <source>
        <dbReference type="EMBL" id="MDC7718552.1"/>
    </source>
</evidence>
<dbReference type="PROSITE" id="PS50883">
    <property type="entry name" value="EAL"/>
    <property type="match status" value="1"/>
</dbReference>
<dbReference type="PANTHER" id="PTHR33121:SF76">
    <property type="entry name" value="SIGNALING PROTEIN"/>
    <property type="match status" value="1"/>
</dbReference>
<evidence type="ECO:0000313" key="3">
    <source>
        <dbReference type="Proteomes" id="UP001219956"/>
    </source>
</evidence>
<dbReference type="Proteomes" id="UP001219956">
    <property type="component" value="Unassembled WGS sequence"/>
</dbReference>
<dbReference type="InterPro" id="IPR001633">
    <property type="entry name" value="EAL_dom"/>
</dbReference>
<comment type="caution">
    <text evidence="2">The sequence shown here is derived from an EMBL/GenBank/DDBJ whole genome shotgun (WGS) entry which is preliminary data.</text>
</comment>
<sequence length="274" mass="30156">MNLQRLVSYFEIWGRSQDGAGPQLAFDDEGAFGRLGQLRLDSHYQPLLDRQCQPVAYEALLRVSDPHGRRIAPDRFFAALDDSHNVIGVDRLCRVIHSVNFLTQQPQQQALYLNVNGRHLLGIASGRHGATFEALLAYCGLTPKQVVLEIIESSVDDLSLLQQAIAAYKSKGFRIAIDDFGARHSNFDRLWALEPDIVKLDRSLTAQAAQNPRAAKVLPVLVRLIQELGAKVVCEGIETPVQQALALDAGADLLQGYLYGEPSPKLRAALAQPA</sequence>
<gene>
    <name evidence="2" type="ORF">PQU95_15190</name>
</gene>
<protein>
    <submittedName>
        <fullName evidence="2">EAL domain-containing protein</fullName>
    </submittedName>
</protein>
<dbReference type="CDD" id="cd01948">
    <property type="entry name" value="EAL"/>
    <property type="match status" value="1"/>
</dbReference>
<accession>A0ABT5J1A7</accession>
<evidence type="ECO:0000259" key="1">
    <source>
        <dbReference type="PROSITE" id="PS50883"/>
    </source>
</evidence>
<dbReference type="EMBL" id="JAQQLF010000022">
    <property type="protein sequence ID" value="MDC7718552.1"/>
    <property type="molecule type" value="Genomic_DNA"/>
</dbReference>
<dbReference type="InterPro" id="IPR050706">
    <property type="entry name" value="Cyclic-di-GMP_PDE-like"/>
</dbReference>
<reference evidence="2 3" key="1">
    <citation type="submission" date="2023-01" db="EMBL/GenBank/DDBJ databases">
        <title>Novel species of the genus Vogesella isolated from rivers.</title>
        <authorList>
            <person name="Lu H."/>
        </authorList>
    </citation>
    <scope>NUCLEOTIDE SEQUENCE [LARGE SCALE GENOMIC DNA]</scope>
    <source>
        <strain evidence="2 3">DC21W</strain>
    </source>
</reference>
<dbReference type="InterPro" id="IPR035919">
    <property type="entry name" value="EAL_sf"/>
</dbReference>